<dbReference type="AlphaFoldDB" id="A0A395M5D1"/>
<dbReference type="Proteomes" id="UP000265631">
    <property type="component" value="Unassembled WGS sequence"/>
</dbReference>
<feature type="chain" id="PRO_5017188978" evidence="2">
    <location>
        <begin position="19"/>
        <end position="190"/>
    </location>
</feature>
<evidence type="ECO:0000313" key="3">
    <source>
        <dbReference type="EMBL" id="RFN42876.1"/>
    </source>
</evidence>
<evidence type="ECO:0000256" key="2">
    <source>
        <dbReference type="SAM" id="SignalP"/>
    </source>
</evidence>
<keyword evidence="4" id="KW-1185">Reference proteome</keyword>
<name>A0A395M5D1_9HYPO</name>
<feature type="region of interest" description="Disordered" evidence="1">
    <location>
        <begin position="131"/>
        <end position="165"/>
    </location>
</feature>
<evidence type="ECO:0000313" key="4">
    <source>
        <dbReference type="Proteomes" id="UP000265631"/>
    </source>
</evidence>
<comment type="caution">
    <text evidence="3">The sequence shown here is derived from an EMBL/GenBank/DDBJ whole genome shotgun (WGS) entry which is preliminary data.</text>
</comment>
<sequence length="190" mass="22346">MKTFILYASLTFMGMVNAQKACVDGEKVNVSPGYTVQYQCNKYRDGTRYDNVMSHNECAVHCEPDGYDVCTYHEGRKMCIVGYPYGKEANYNGYTYMMKVKEEDPFPEDPFPKTCEEQRDEYKTKLDQCRADVKKRSEEKEKRAEEEERKRVKEEEKKRTTEEKNNSFLKDFTAELIKAKAEGVIKNEYF</sequence>
<dbReference type="EMBL" id="PXXK01000671">
    <property type="protein sequence ID" value="RFN42876.1"/>
    <property type="molecule type" value="Genomic_DNA"/>
</dbReference>
<organism evidence="3 4">
    <name type="scientific">Fusarium flagelliforme</name>
    <dbReference type="NCBI Taxonomy" id="2675880"/>
    <lineage>
        <taxon>Eukaryota</taxon>
        <taxon>Fungi</taxon>
        <taxon>Dikarya</taxon>
        <taxon>Ascomycota</taxon>
        <taxon>Pezizomycotina</taxon>
        <taxon>Sordariomycetes</taxon>
        <taxon>Hypocreomycetidae</taxon>
        <taxon>Hypocreales</taxon>
        <taxon>Nectriaceae</taxon>
        <taxon>Fusarium</taxon>
        <taxon>Fusarium incarnatum-equiseti species complex</taxon>
    </lineage>
</organism>
<accession>A0A395M5D1</accession>
<keyword evidence="2" id="KW-0732">Signal</keyword>
<gene>
    <name evidence="3" type="ORF">FIE12Z_12707</name>
</gene>
<protein>
    <submittedName>
        <fullName evidence="3">Uncharacterized protein</fullName>
    </submittedName>
</protein>
<reference evidence="3 4" key="1">
    <citation type="journal article" date="2018" name="PLoS Pathog.">
        <title>Evolution of structural diversity of trichothecenes, a family of toxins produced by plant pathogenic and entomopathogenic fungi.</title>
        <authorList>
            <person name="Proctor R.H."/>
            <person name="McCormick S.P."/>
            <person name="Kim H.S."/>
            <person name="Cardoza R.E."/>
            <person name="Stanley A.M."/>
            <person name="Lindo L."/>
            <person name="Kelly A."/>
            <person name="Brown D.W."/>
            <person name="Lee T."/>
            <person name="Vaughan M.M."/>
            <person name="Alexander N.J."/>
            <person name="Busman M."/>
            <person name="Gutierrez S."/>
        </authorList>
    </citation>
    <scope>NUCLEOTIDE SEQUENCE [LARGE SCALE GENOMIC DNA]</scope>
    <source>
        <strain evidence="3 4">NRRL 13405</strain>
    </source>
</reference>
<proteinExistence type="predicted"/>
<feature type="signal peptide" evidence="2">
    <location>
        <begin position="1"/>
        <end position="18"/>
    </location>
</feature>
<evidence type="ECO:0000256" key="1">
    <source>
        <dbReference type="SAM" id="MobiDB-lite"/>
    </source>
</evidence>